<feature type="region of interest" description="Disordered" evidence="2">
    <location>
        <begin position="366"/>
        <end position="461"/>
    </location>
</feature>
<feature type="region of interest" description="Disordered" evidence="2">
    <location>
        <begin position="39"/>
        <end position="88"/>
    </location>
</feature>
<comment type="similarity">
    <text evidence="1">Belongs to the TRAFAC class TrmE-Era-EngA-EngB-Septin-like GTPase superfamily. Septin GTPase family.</text>
</comment>
<dbReference type="Proteomes" id="UP000717515">
    <property type="component" value="Unassembled WGS sequence"/>
</dbReference>
<evidence type="ECO:0000313" key="4">
    <source>
        <dbReference type="EMBL" id="KAG9326057.1"/>
    </source>
</evidence>
<gene>
    <name evidence="4" type="ORF">KVV02_000768</name>
</gene>
<comment type="caution">
    <text evidence="4">The sequence shown here is derived from an EMBL/GenBank/DDBJ whole genome shotgun (WGS) entry which is preliminary data.</text>
</comment>
<dbReference type="EMBL" id="JAIFTL010000027">
    <property type="protein sequence ID" value="KAG9326057.1"/>
    <property type="molecule type" value="Genomic_DNA"/>
</dbReference>
<dbReference type="GO" id="GO:0005525">
    <property type="term" value="F:GTP binding"/>
    <property type="evidence" value="ECO:0007669"/>
    <property type="project" value="UniProtKB-KW"/>
</dbReference>
<reference evidence="4" key="1">
    <citation type="submission" date="2021-07" db="EMBL/GenBank/DDBJ databases">
        <title>Draft genome of Mortierella alpina, strain LL118, isolated from an aspen leaf litter sample.</title>
        <authorList>
            <person name="Yang S."/>
            <person name="Vinatzer B.A."/>
        </authorList>
    </citation>
    <scope>NUCLEOTIDE SEQUENCE</scope>
    <source>
        <strain evidence="4">LL118</strain>
    </source>
</reference>
<name>A0A9P8A819_MORAP</name>
<evidence type="ECO:0000256" key="1">
    <source>
        <dbReference type="RuleBase" id="RU004560"/>
    </source>
</evidence>
<evidence type="ECO:0000313" key="5">
    <source>
        <dbReference type="Proteomes" id="UP000717515"/>
    </source>
</evidence>
<keyword evidence="1" id="KW-0342">GTP-binding</keyword>
<dbReference type="InterPro" id="IPR030379">
    <property type="entry name" value="G_SEPTIN_dom"/>
</dbReference>
<keyword evidence="1" id="KW-0547">Nucleotide-binding</keyword>
<feature type="domain" description="Septin-type G" evidence="3">
    <location>
        <begin position="9"/>
        <end position="367"/>
    </location>
</feature>
<accession>A0A9P8A819</accession>
<organism evidence="4 5">
    <name type="scientific">Mortierella alpina</name>
    <name type="common">Oleaginous fungus</name>
    <name type="synonym">Mortierella renispora</name>
    <dbReference type="NCBI Taxonomy" id="64518"/>
    <lineage>
        <taxon>Eukaryota</taxon>
        <taxon>Fungi</taxon>
        <taxon>Fungi incertae sedis</taxon>
        <taxon>Mucoromycota</taxon>
        <taxon>Mortierellomycotina</taxon>
        <taxon>Mortierellomycetes</taxon>
        <taxon>Mortierellales</taxon>
        <taxon>Mortierellaceae</taxon>
        <taxon>Mortierella</taxon>
    </lineage>
</organism>
<dbReference type="PANTHER" id="PTHR18884">
    <property type="entry name" value="SEPTIN"/>
    <property type="match status" value="1"/>
</dbReference>
<dbReference type="PROSITE" id="PS51719">
    <property type="entry name" value="G_SEPTIN"/>
    <property type="match status" value="1"/>
</dbReference>
<protein>
    <recommendedName>
        <fullName evidence="3">Septin-type G domain-containing protein</fullName>
    </recommendedName>
</protein>
<feature type="compositionally biased region" description="Low complexity" evidence="2">
    <location>
        <begin position="431"/>
        <end position="452"/>
    </location>
</feature>
<evidence type="ECO:0000259" key="3">
    <source>
        <dbReference type="PROSITE" id="PS51719"/>
    </source>
</evidence>
<dbReference type="InterPro" id="IPR027417">
    <property type="entry name" value="P-loop_NTPase"/>
</dbReference>
<feature type="region of interest" description="Disordered" evidence="2">
    <location>
        <begin position="510"/>
        <end position="533"/>
    </location>
</feature>
<dbReference type="AlphaFoldDB" id="A0A9P8A819"/>
<feature type="compositionally biased region" description="Acidic residues" evidence="2">
    <location>
        <begin position="61"/>
        <end position="70"/>
    </location>
</feature>
<feature type="compositionally biased region" description="Polar residues" evidence="2">
    <location>
        <begin position="39"/>
        <end position="56"/>
    </location>
</feature>
<feature type="compositionally biased region" description="Acidic residues" evidence="2">
    <location>
        <begin position="402"/>
        <end position="423"/>
    </location>
</feature>
<dbReference type="Gene3D" id="3.40.50.300">
    <property type="entry name" value="P-loop containing nucleotide triphosphate hydrolases"/>
    <property type="match status" value="1"/>
</dbReference>
<sequence>MTSTLPLEIASSLRLILVGDTGVGKSKSSALFLSSVPGQVSEDNGLSSPDISALSVQDNEHGDDDENDDQDASKKTPKQTANGLHVNGDGVNSEFLSKDSVSTLAVPSWLLVGVNDKTADDPAATKLVPAENIVLHDFIGYGQTLDARQTIDRVDAFLTEQYVATLDLFGPAITPLSTFARPGPPSSQEPQTQPFLEQLLVDSPMAHSLPDACLYFVLYDLKPVDIIFMKRIMHHVNLIPIIAKADTLSINQLWKAKARVLKQLGDNDIEFFRFGFTMEDLKDMAAERQSGGPPFALSTSQLEAQNTSPAAANLTDLALAINEGKFSNAHSDLSLLQTLLLGAKNRMLHQASVQKFLNRWKTDLGLPLEEPVSDPPATSTEEQQQEEEEEQQQQPQLSDVTEPQEDEEEEGEEEEVKEQDEEEHQEHQDQEQAPAQQQQLPAALQQQAYQPQSSYTQYMSHSQTNLLAPKVVAAQDDEVAQVIKLNRAQSVIRSASPAARIYTQGSIIPAVPSSLNTSSTPVSPNATPPPSSS</sequence>
<feature type="compositionally biased region" description="Polar residues" evidence="2">
    <location>
        <begin position="513"/>
        <end position="525"/>
    </location>
</feature>
<proteinExistence type="inferred from homology"/>
<dbReference type="Pfam" id="PF00735">
    <property type="entry name" value="Septin"/>
    <property type="match status" value="1"/>
</dbReference>
<evidence type="ECO:0000256" key="2">
    <source>
        <dbReference type="SAM" id="MobiDB-lite"/>
    </source>
</evidence>